<dbReference type="AlphaFoldDB" id="A0A2N1MID3"/>
<sequence length="50" mass="6049">MSKPFTVLPVLFGWVSKEPKEGTKIRLEWVSEEWKKKAKIRKYIQILTDW</sequence>
<protein>
    <submittedName>
        <fullName evidence="1">Uncharacterized protein</fullName>
    </submittedName>
</protein>
<name>A0A2N1MID3_9GLOM</name>
<dbReference type="Proteomes" id="UP000233469">
    <property type="component" value="Unassembled WGS sequence"/>
</dbReference>
<evidence type="ECO:0000313" key="1">
    <source>
        <dbReference type="EMBL" id="PKK61404.1"/>
    </source>
</evidence>
<organism evidence="1 2">
    <name type="scientific">Rhizophagus irregularis</name>
    <dbReference type="NCBI Taxonomy" id="588596"/>
    <lineage>
        <taxon>Eukaryota</taxon>
        <taxon>Fungi</taxon>
        <taxon>Fungi incertae sedis</taxon>
        <taxon>Mucoromycota</taxon>
        <taxon>Glomeromycotina</taxon>
        <taxon>Glomeromycetes</taxon>
        <taxon>Glomerales</taxon>
        <taxon>Glomeraceae</taxon>
        <taxon>Rhizophagus</taxon>
    </lineage>
</organism>
<dbReference type="EMBL" id="LLXL01002231">
    <property type="protein sequence ID" value="PKK61404.1"/>
    <property type="molecule type" value="Genomic_DNA"/>
</dbReference>
<reference evidence="1 2" key="2">
    <citation type="submission" date="2017-10" db="EMBL/GenBank/DDBJ databases">
        <title>Extensive intraspecific genome diversity in a model arbuscular mycorrhizal fungus.</title>
        <authorList>
            <person name="Chen E.C.H."/>
            <person name="Morin E."/>
            <person name="Baudet D."/>
            <person name="Noel J."/>
            <person name="Ndikumana S."/>
            <person name="Charron P."/>
            <person name="St-Onge C."/>
            <person name="Giorgi J."/>
            <person name="Grigoriev I.V."/>
            <person name="Roux C."/>
            <person name="Martin F.M."/>
            <person name="Corradi N."/>
        </authorList>
    </citation>
    <scope>NUCLEOTIDE SEQUENCE [LARGE SCALE GENOMIC DNA]</scope>
    <source>
        <strain evidence="1 2">C2</strain>
    </source>
</reference>
<proteinExistence type="predicted"/>
<gene>
    <name evidence="1" type="ORF">RhiirC2_791847</name>
</gene>
<reference evidence="1 2" key="1">
    <citation type="submission" date="2016-04" db="EMBL/GenBank/DDBJ databases">
        <title>Genome analyses suggest a sexual origin of heterokaryosis in a supposedly ancient asexual fungus.</title>
        <authorList>
            <person name="Ropars J."/>
            <person name="Sedzielewska K."/>
            <person name="Noel J."/>
            <person name="Charron P."/>
            <person name="Farinelli L."/>
            <person name="Marton T."/>
            <person name="Kruger M."/>
            <person name="Pelin A."/>
            <person name="Brachmann A."/>
            <person name="Corradi N."/>
        </authorList>
    </citation>
    <scope>NUCLEOTIDE SEQUENCE [LARGE SCALE GENOMIC DNA]</scope>
    <source>
        <strain evidence="1 2">C2</strain>
    </source>
</reference>
<accession>A0A2N1MID3</accession>
<comment type="caution">
    <text evidence="1">The sequence shown here is derived from an EMBL/GenBank/DDBJ whole genome shotgun (WGS) entry which is preliminary data.</text>
</comment>
<evidence type="ECO:0000313" key="2">
    <source>
        <dbReference type="Proteomes" id="UP000233469"/>
    </source>
</evidence>